<gene>
    <name evidence="2" type="ORF">FB475_3404</name>
</gene>
<protein>
    <submittedName>
        <fullName evidence="2">Putative phosphoribosyltransferase</fullName>
    </submittedName>
</protein>
<organism evidence="2 3">
    <name type="scientific">Kribbella jejuensis</name>
    <dbReference type="NCBI Taxonomy" id="236068"/>
    <lineage>
        <taxon>Bacteria</taxon>
        <taxon>Bacillati</taxon>
        <taxon>Actinomycetota</taxon>
        <taxon>Actinomycetes</taxon>
        <taxon>Propionibacteriales</taxon>
        <taxon>Kribbellaceae</taxon>
        <taxon>Kribbella</taxon>
    </lineage>
</organism>
<sequence>MRRPYPDRAAAGRAVADELGPVPGSVLVLGLARGGVPVAAPVADALDAELDVLIVRKLGLPQQPELAMGAIAGVGTDLSVVRNEPIASSVPAEAMEAVRRYEERELRRREQAYRGDRPPIDVRDRVVVLIDDGLATGTTMRAAVEAVRRQRPARVIVAVPVGGPEGCRRLAADQVVCVWFPHYFSAVGQAYRDFSEVTDAEVRQVLTESTARRPER</sequence>
<keyword evidence="2" id="KW-0808">Transferase</keyword>
<dbReference type="Proteomes" id="UP000316298">
    <property type="component" value="Unassembled WGS sequence"/>
</dbReference>
<comment type="caution">
    <text evidence="2">The sequence shown here is derived from an EMBL/GenBank/DDBJ whole genome shotgun (WGS) entry which is preliminary data.</text>
</comment>
<evidence type="ECO:0000259" key="1">
    <source>
        <dbReference type="Pfam" id="PF00156"/>
    </source>
</evidence>
<name>A0A542EV66_9ACTN</name>
<dbReference type="Gene3D" id="3.40.50.2020">
    <property type="match status" value="1"/>
</dbReference>
<dbReference type="Gene3D" id="3.30.1310.20">
    <property type="entry name" value="PRTase-like"/>
    <property type="match status" value="1"/>
</dbReference>
<keyword evidence="3" id="KW-1185">Reference proteome</keyword>
<dbReference type="GO" id="GO:0016757">
    <property type="term" value="F:glycosyltransferase activity"/>
    <property type="evidence" value="ECO:0007669"/>
    <property type="project" value="UniProtKB-KW"/>
</dbReference>
<dbReference type="Pfam" id="PF00156">
    <property type="entry name" value="Pribosyltran"/>
    <property type="match status" value="1"/>
</dbReference>
<dbReference type="SUPFAM" id="SSF53271">
    <property type="entry name" value="PRTase-like"/>
    <property type="match status" value="1"/>
</dbReference>
<evidence type="ECO:0000313" key="3">
    <source>
        <dbReference type="Proteomes" id="UP000316298"/>
    </source>
</evidence>
<dbReference type="InterPro" id="IPR029057">
    <property type="entry name" value="PRTase-like"/>
</dbReference>
<reference evidence="2 3" key="1">
    <citation type="submission" date="2019-06" db="EMBL/GenBank/DDBJ databases">
        <title>Sequencing the genomes of 1000 actinobacteria strains.</title>
        <authorList>
            <person name="Klenk H.-P."/>
        </authorList>
    </citation>
    <scope>NUCLEOTIDE SEQUENCE [LARGE SCALE GENOMIC DNA]</scope>
    <source>
        <strain evidence="2 3">DSM 17305</strain>
    </source>
</reference>
<dbReference type="InterPro" id="IPR000836">
    <property type="entry name" value="PRTase_dom"/>
</dbReference>
<keyword evidence="2" id="KW-0328">Glycosyltransferase</keyword>
<proteinExistence type="predicted"/>
<dbReference type="CDD" id="cd06223">
    <property type="entry name" value="PRTases_typeI"/>
    <property type="match status" value="1"/>
</dbReference>
<accession>A0A542EV66</accession>
<feature type="domain" description="Phosphoribosyltransferase" evidence="1">
    <location>
        <begin position="26"/>
        <end position="177"/>
    </location>
</feature>
<dbReference type="EMBL" id="VFMM01000001">
    <property type="protein sequence ID" value="TQJ19242.1"/>
    <property type="molecule type" value="Genomic_DNA"/>
</dbReference>
<evidence type="ECO:0000313" key="2">
    <source>
        <dbReference type="EMBL" id="TQJ19242.1"/>
    </source>
</evidence>
<dbReference type="AlphaFoldDB" id="A0A542EV66"/>
<dbReference type="RefSeq" id="WP_238332189.1">
    <property type="nucleotide sequence ID" value="NZ_BAAAKA010000050.1"/>
</dbReference>